<keyword evidence="2" id="KW-1185">Reference proteome</keyword>
<proteinExistence type="predicted"/>
<comment type="caution">
    <text evidence="1">The sequence shown here is derived from an EMBL/GenBank/DDBJ whole genome shotgun (WGS) entry which is preliminary data.</text>
</comment>
<evidence type="ECO:0000313" key="2">
    <source>
        <dbReference type="Proteomes" id="UP000632659"/>
    </source>
</evidence>
<reference evidence="1" key="1">
    <citation type="submission" date="2020-08" db="EMBL/GenBank/DDBJ databases">
        <title>Genome public.</title>
        <authorList>
            <person name="Liu C."/>
            <person name="Sun Q."/>
        </authorList>
    </citation>
    <scope>NUCLEOTIDE SEQUENCE</scope>
    <source>
        <strain evidence="1">NSJ-15</strain>
    </source>
</reference>
<dbReference type="EMBL" id="JACRTL010000005">
    <property type="protein sequence ID" value="MBC8611424.1"/>
    <property type="molecule type" value="Genomic_DNA"/>
</dbReference>
<protein>
    <submittedName>
        <fullName evidence="1">Uncharacterized protein</fullName>
    </submittedName>
</protein>
<dbReference type="RefSeq" id="WP_077532517.1">
    <property type="nucleotide sequence ID" value="NZ_JACRTL010000005.1"/>
</dbReference>
<organism evidence="1 2">
    <name type="scientific">Massiliimalia timonensis</name>
    <dbReference type="NCBI Taxonomy" id="1987501"/>
    <lineage>
        <taxon>Bacteria</taxon>
        <taxon>Bacillati</taxon>
        <taxon>Bacillota</taxon>
        <taxon>Clostridia</taxon>
        <taxon>Eubacteriales</taxon>
        <taxon>Oscillospiraceae</taxon>
        <taxon>Massiliimalia</taxon>
    </lineage>
</organism>
<sequence length="79" mass="9335">MEDKKFNVIRTFLVPQVVQLIAENYSLDEITASRQFYVSKVYALLEQEDTKLWHFSPLTLFHMFQEEKSTGDFCIPEEA</sequence>
<dbReference type="Proteomes" id="UP000632659">
    <property type="component" value="Unassembled WGS sequence"/>
</dbReference>
<accession>A0A8J6TQR4</accession>
<gene>
    <name evidence="1" type="ORF">H8702_09960</name>
</gene>
<dbReference type="AlphaFoldDB" id="A0A8J6TQR4"/>
<evidence type="ECO:0000313" key="1">
    <source>
        <dbReference type="EMBL" id="MBC8611424.1"/>
    </source>
</evidence>
<name>A0A8J6TQR4_9FIRM</name>